<gene>
    <name evidence="2" type="ORF">HGRIS_003411</name>
</gene>
<protein>
    <submittedName>
        <fullName evidence="2">Uncharacterized protein</fullName>
    </submittedName>
</protein>
<evidence type="ECO:0000313" key="3">
    <source>
        <dbReference type="Proteomes" id="UP001556367"/>
    </source>
</evidence>
<feature type="compositionally biased region" description="Low complexity" evidence="1">
    <location>
        <begin position="163"/>
        <end position="187"/>
    </location>
</feature>
<feature type="region of interest" description="Disordered" evidence="1">
    <location>
        <begin position="95"/>
        <end position="198"/>
    </location>
</feature>
<feature type="compositionally biased region" description="Basic and acidic residues" evidence="1">
    <location>
        <begin position="117"/>
        <end position="132"/>
    </location>
</feature>
<dbReference type="Proteomes" id="UP001556367">
    <property type="component" value="Unassembled WGS sequence"/>
</dbReference>
<keyword evidence="3" id="KW-1185">Reference proteome</keyword>
<organism evidence="2 3">
    <name type="scientific">Hohenbuehelia grisea</name>
    <dbReference type="NCBI Taxonomy" id="104357"/>
    <lineage>
        <taxon>Eukaryota</taxon>
        <taxon>Fungi</taxon>
        <taxon>Dikarya</taxon>
        <taxon>Basidiomycota</taxon>
        <taxon>Agaricomycotina</taxon>
        <taxon>Agaricomycetes</taxon>
        <taxon>Agaricomycetidae</taxon>
        <taxon>Agaricales</taxon>
        <taxon>Pleurotineae</taxon>
        <taxon>Pleurotaceae</taxon>
        <taxon>Hohenbuehelia</taxon>
    </lineage>
</organism>
<feature type="region of interest" description="Disordered" evidence="1">
    <location>
        <begin position="370"/>
        <end position="389"/>
    </location>
</feature>
<proteinExistence type="predicted"/>
<evidence type="ECO:0000256" key="1">
    <source>
        <dbReference type="SAM" id="MobiDB-lite"/>
    </source>
</evidence>
<feature type="compositionally biased region" description="Polar residues" evidence="1">
    <location>
        <begin position="371"/>
        <end position="383"/>
    </location>
</feature>
<feature type="region of interest" description="Disordered" evidence="1">
    <location>
        <begin position="399"/>
        <end position="422"/>
    </location>
</feature>
<name>A0ABR3JFA8_9AGAR</name>
<accession>A0ABR3JFA8</accession>
<comment type="caution">
    <text evidence="2">The sequence shown here is derived from an EMBL/GenBank/DDBJ whole genome shotgun (WGS) entry which is preliminary data.</text>
</comment>
<feature type="compositionally biased region" description="Basic residues" evidence="1">
    <location>
        <begin position="96"/>
        <end position="110"/>
    </location>
</feature>
<sequence>MNQCTSMVIKKRRRPPALLDPCFDRHVSAALENDICVQTQDIPANQETILDEHAPGKSPETEQPQNAAAKLYASKDSPLPPIVTIEDFLRRDVQSRKKYRGKSRKRKRVGRSSPDFRTPDRLVTEVSGDLHLDPPATAIPPADSSSSSYLAVDRPRKRKRRIALSGTGSSASYSPGSSQESSASSFSPACNHGQRPRRAVTLARGTKTLRKRLIEAAVMTGAEPVDSLLNPDCADAAEDDMDLSVRRPLRFVPVEAVARSPVPEKRHARRLDVVDPKKRAPFQMSYLGAFARNQPQSPSRRKQRVKQPLTRWRSICNVDADAVDSSTVHRLFRFPSGPSRRRVDQAEFGMRYPPLQFVPLAVAEKVHALGSSDSATRRSNPGSEDSRAPLPFVAAPVEHSMTVTSQPSRTLSPRVSTDKKLTEAPRKALKLVDLPFAPLAPPSGRFDSNPVVLSSNPMSSTESIPPQYASQPQQSDVGAIVADSRPSLNILPTKELKPLPSFLTSFLDILRSAKQAETSKKDQVNNTKRSRPMVARQRLMTTTNCDDQRHAVEGDRPGTASVFAFNIDGVQGPIGDGNWNQDADDRQSRYTQSRPPRTAGVRAPSPNVQELLRAQAAYPSFDVGACAGPSKSGELH</sequence>
<feature type="region of interest" description="Disordered" evidence="1">
    <location>
        <begin position="46"/>
        <end position="67"/>
    </location>
</feature>
<dbReference type="EMBL" id="JASNQZ010000007">
    <property type="protein sequence ID" value="KAL0954425.1"/>
    <property type="molecule type" value="Genomic_DNA"/>
</dbReference>
<reference evidence="3" key="1">
    <citation type="submission" date="2024-06" db="EMBL/GenBank/DDBJ databases">
        <title>Multi-omics analyses provide insights into the biosynthesis of the anticancer antibiotic pleurotin in Hohenbuehelia grisea.</title>
        <authorList>
            <person name="Weaver J.A."/>
            <person name="Alberti F."/>
        </authorList>
    </citation>
    <scope>NUCLEOTIDE SEQUENCE [LARGE SCALE GENOMIC DNA]</scope>
    <source>
        <strain evidence="3">T-177</strain>
    </source>
</reference>
<feature type="region of interest" description="Disordered" evidence="1">
    <location>
        <begin position="573"/>
        <end position="608"/>
    </location>
</feature>
<feature type="compositionally biased region" description="Polar residues" evidence="1">
    <location>
        <begin position="401"/>
        <end position="415"/>
    </location>
</feature>
<evidence type="ECO:0000313" key="2">
    <source>
        <dbReference type="EMBL" id="KAL0954425.1"/>
    </source>
</evidence>